<dbReference type="Pfam" id="PF12550">
    <property type="entry name" value="GCR1_C"/>
    <property type="match status" value="1"/>
</dbReference>
<sequence length="142" mass="16394">MPDVKLEPVLEDNNVDFRIPGAEETPPEYRMSRAIKTIEALWQEWMTGLPGQPAVSTLDTRWGSQWRAGRRSEVQWYSLRLEVIREIRRISKARRIAEISAMHAVAADHRQSSRSLDAFCKQLRASRKLREAGQRAPGRARK</sequence>
<evidence type="ECO:0000313" key="2">
    <source>
        <dbReference type="EMBL" id="KAK3303910.1"/>
    </source>
</evidence>
<dbReference type="GeneID" id="87885845"/>
<organism evidence="2 3">
    <name type="scientific">Chaetomium strumarium</name>
    <dbReference type="NCBI Taxonomy" id="1170767"/>
    <lineage>
        <taxon>Eukaryota</taxon>
        <taxon>Fungi</taxon>
        <taxon>Dikarya</taxon>
        <taxon>Ascomycota</taxon>
        <taxon>Pezizomycotina</taxon>
        <taxon>Sordariomycetes</taxon>
        <taxon>Sordariomycetidae</taxon>
        <taxon>Sordariales</taxon>
        <taxon>Chaetomiaceae</taxon>
        <taxon>Chaetomium</taxon>
    </lineage>
</organism>
<gene>
    <name evidence="2" type="ORF">B0T15DRAFT_494409</name>
</gene>
<dbReference type="RefSeq" id="XP_062719690.1">
    <property type="nucleotide sequence ID" value="XM_062867016.1"/>
</dbReference>
<dbReference type="GO" id="GO:0060963">
    <property type="term" value="P:positive regulation of ribosomal protein gene transcription by RNA polymerase II"/>
    <property type="evidence" value="ECO:0007669"/>
    <property type="project" value="TreeGrafter"/>
</dbReference>
<dbReference type="EMBL" id="JAUDZG010000005">
    <property type="protein sequence ID" value="KAK3303910.1"/>
    <property type="molecule type" value="Genomic_DNA"/>
</dbReference>
<accession>A0AAJ0GQ83</accession>
<evidence type="ECO:0000259" key="1">
    <source>
        <dbReference type="Pfam" id="PF12550"/>
    </source>
</evidence>
<evidence type="ECO:0000313" key="3">
    <source>
        <dbReference type="Proteomes" id="UP001273166"/>
    </source>
</evidence>
<keyword evidence="3" id="KW-1185">Reference proteome</keyword>
<proteinExistence type="predicted"/>
<dbReference type="InterPro" id="IPR022210">
    <property type="entry name" value="TF_GCR1-like"/>
</dbReference>
<dbReference type="PANTHER" id="PTHR37784:SF4">
    <property type="entry name" value="TRANSCRIPTION FACTOR-LIKE PROTEIN EUC1"/>
    <property type="match status" value="1"/>
</dbReference>
<comment type="caution">
    <text evidence="2">The sequence shown here is derived from an EMBL/GenBank/DDBJ whole genome shotgun (WGS) entry which is preliminary data.</text>
</comment>
<dbReference type="GO" id="GO:0000981">
    <property type="term" value="F:DNA-binding transcription factor activity, RNA polymerase II-specific"/>
    <property type="evidence" value="ECO:0007669"/>
    <property type="project" value="TreeGrafter"/>
</dbReference>
<protein>
    <submittedName>
        <fullName evidence="2">Transcriptional activator of glycolytic enzymes-domain-containing protein</fullName>
    </submittedName>
</protein>
<dbReference type="Proteomes" id="UP001273166">
    <property type="component" value="Unassembled WGS sequence"/>
</dbReference>
<dbReference type="PANTHER" id="PTHR37784">
    <property type="entry name" value="PROTEIN MSN1"/>
    <property type="match status" value="1"/>
</dbReference>
<reference evidence="2" key="2">
    <citation type="submission" date="2023-06" db="EMBL/GenBank/DDBJ databases">
        <authorList>
            <consortium name="Lawrence Berkeley National Laboratory"/>
            <person name="Mondo S.J."/>
            <person name="Hensen N."/>
            <person name="Bonometti L."/>
            <person name="Westerberg I."/>
            <person name="Brannstrom I.O."/>
            <person name="Guillou S."/>
            <person name="Cros-Aarteil S."/>
            <person name="Calhoun S."/>
            <person name="Haridas S."/>
            <person name="Kuo A."/>
            <person name="Pangilinan J."/>
            <person name="Riley R."/>
            <person name="Labutti K."/>
            <person name="Andreopoulos B."/>
            <person name="Lipzen A."/>
            <person name="Chen C."/>
            <person name="Yanf M."/>
            <person name="Daum C."/>
            <person name="Ng V."/>
            <person name="Clum A."/>
            <person name="Steindorff A."/>
            <person name="Ohm R."/>
            <person name="Martin F."/>
            <person name="Silar P."/>
            <person name="Natvig D."/>
            <person name="Lalanne C."/>
            <person name="Gautier V."/>
            <person name="Ament-Velasquez S.L."/>
            <person name="Kruys A."/>
            <person name="Hutchinson M.I."/>
            <person name="Powell A.J."/>
            <person name="Barry K."/>
            <person name="Miller A.N."/>
            <person name="Grigoriev I.V."/>
            <person name="Debuchy R."/>
            <person name="Gladieux P."/>
            <person name="Thoren M.H."/>
            <person name="Johannesson H."/>
        </authorList>
    </citation>
    <scope>NUCLEOTIDE SEQUENCE</scope>
    <source>
        <strain evidence="2">CBS 333.67</strain>
    </source>
</reference>
<dbReference type="GO" id="GO:0000978">
    <property type="term" value="F:RNA polymerase II cis-regulatory region sequence-specific DNA binding"/>
    <property type="evidence" value="ECO:0007669"/>
    <property type="project" value="TreeGrafter"/>
</dbReference>
<feature type="domain" description="Transcription activator GCR1-like" evidence="1">
    <location>
        <begin position="29"/>
        <end position="105"/>
    </location>
</feature>
<name>A0AAJ0GQ83_9PEZI</name>
<dbReference type="AlphaFoldDB" id="A0AAJ0GQ83"/>
<dbReference type="InterPro" id="IPR052146">
    <property type="entry name" value="HOT1"/>
</dbReference>
<reference evidence="2" key="1">
    <citation type="journal article" date="2023" name="Mol. Phylogenet. Evol.">
        <title>Genome-scale phylogeny and comparative genomics of the fungal order Sordariales.</title>
        <authorList>
            <person name="Hensen N."/>
            <person name="Bonometti L."/>
            <person name="Westerberg I."/>
            <person name="Brannstrom I.O."/>
            <person name="Guillou S."/>
            <person name="Cros-Aarteil S."/>
            <person name="Calhoun S."/>
            <person name="Haridas S."/>
            <person name="Kuo A."/>
            <person name="Mondo S."/>
            <person name="Pangilinan J."/>
            <person name="Riley R."/>
            <person name="LaButti K."/>
            <person name="Andreopoulos B."/>
            <person name="Lipzen A."/>
            <person name="Chen C."/>
            <person name="Yan M."/>
            <person name="Daum C."/>
            <person name="Ng V."/>
            <person name="Clum A."/>
            <person name="Steindorff A."/>
            <person name="Ohm R.A."/>
            <person name="Martin F."/>
            <person name="Silar P."/>
            <person name="Natvig D.O."/>
            <person name="Lalanne C."/>
            <person name="Gautier V."/>
            <person name="Ament-Velasquez S.L."/>
            <person name="Kruys A."/>
            <person name="Hutchinson M.I."/>
            <person name="Powell A.J."/>
            <person name="Barry K."/>
            <person name="Miller A.N."/>
            <person name="Grigoriev I.V."/>
            <person name="Debuchy R."/>
            <person name="Gladieux P."/>
            <person name="Hiltunen Thoren M."/>
            <person name="Johannesson H."/>
        </authorList>
    </citation>
    <scope>NUCLEOTIDE SEQUENCE</scope>
    <source>
        <strain evidence="2">CBS 333.67</strain>
    </source>
</reference>